<proteinExistence type="predicted"/>
<dbReference type="AlphaFoldDB" id="A0A6C0DPT0"/>
<evidence type="ECO:0000313" key="1">
    <source>
        <dbReference type="EMBL" id="QHT18220.1"/>
    </source>
</evidence>
<sequence>MERVKFCQLQVGKEYYIEPKEKYATNNNMKHTGRFLGYAKLDFFPETIQVASFDNFYRPTGTLITKDKTNYIDIAWNFYAMKKVDIQNAFEHRCLTTILRNKIGDPYFEW</sequence>
<accession>A0A6C0DPT0</accession>
<reference evidence="1" key="1">
    <citation type="journal article" date="2020" name="Nature">
        <title>Giant virus diversity and host interactions through global metagenomics.</title>
        <authorList>
            <person name="Schulz F."/>
            <person name="Roux S."/>
            <person name="Paez-Espino D."/>
            <person name="Jungbluth S."/>
            <person name="Walsh D.A."/>
            <person name="Denef V.J."/>
            <person name="McMahon K.D."/>
            <person name="Konstantinidis K.T."/>
            <person name="Eloe-Fadrosh E.A."/>
            <person name="Kyrpides N.C."/>
            <person name="Woyke T."/>
        </authorList>
    </citation>
    <scope>NUCLEOTIDE SEQUENCE</scope>
    <source>
        <strain evidence="1">GVMAG-M-3300023174-3</strain>
    </source>
</reference>
<dbReference type="EMBL" id="MN739651">
    <property type="protein sequence ID" value="QHT18220.1"/>
    <property type="molecule type" value="Genomic_DNA"/>
</dbReference>
<name>A0A6C0DPT0_9ZZZZ</name>
<organism evidence="1">
    <name type="scientific">viral metagenome</name>
    <dbReference type="NCBI Taxonomy" id="1070528"/>
    <lineage>
        <taxon>unclassified sequences</taxon>
        <taxon>metagenomes</taxon>
        <taxon>organismal metagenomes</taxon>
    </lineage>
</organism>
<protein>
    <submittedName>
        <fullName evidence="1">Uncharacterized protein</fullName>
    </submittedName>
</protein>